<comment type="caution">
    <text evidence="1">The sequence shown here is derived from an EMBL/GenBank/DDBJ whole genome shotgun (WGS) entry which is preliminary data.</text>
</comment>
<evidence type="ECO:0008006" key="3">
    <source>
        <dbReference type="Google" id="ProtNLM"/>
    </source>
</evidence>
<gene>
    <name evidence="1" type="ORF">V1I91_02540</name>
</gene>
<organism evidence="1 2">
    <name type="scientific">Maribacter cobaltidurans</name>
    <dbReference type="NCBI Taxonomy" id="1178778"/>
    <lineage>
        <taxon>Bacteria</taxon>
        <taxon>Pseudomonadati</taxon>
        <taxon>Bacteroidota</taxon>
        <taxon>Flavobacteriia</taxon>
        <taxon>Flavobacteriales</taxon>
        <taxon>Flavobacteriaceae</taxon>
        <taxon>Maribacter</taxon>
    </lineage>
</organism>
<reference evidence="1 2" key="1">
    <citation type="submission" date="2024-01" db="EMBL/GenBank/DDBJ databases">
        <title>Maribacter spp. originated from different algae showed divergent polysaccharides utilization ability.</title>
        <authorList>
            <person name="Wang H."/>
            <person name="Wu Y."/>
        </authorList>
    </citation>
    <scope>NUCLEOTIDE SEQUENCE [LARGE SCALE GENOMIC DNA]</scope>
    <source>
        <strain evidence="1 2">PR1</strain>
    </source>
</reference>
<name>A0ABU7IPP8_9FLAO</name>
<dbReference type="EMBL" id="JAZDDG010000001">
    <property type="protein sequence ID" value="MEE1974930.1"/>
    <property type="molecule type" value="Genomic_DNA"/>
</dbReference>
<dbReference type="RefSeq" id="WP_272649757.1">
    <property type="nucleotide sequence ID" value="NZ_JAZDDG010000001.1"/>
</dbReference>
<evidence type="ECO:0000313" key="1">
    <source>
        <dbReference type="EMBL" id="MEE1974930.1"/>
    </source>
</evidence>
<accession>A0ABU7IPP8</accession>
<protein>
    <recommendedName>
        <fullName evidence="3">DUF4249 family protein</fullName>
    </recommendedName>
</protein>
<dbReference type="Proteomes" id="UP001356308">
    <property type="component" value="Unassembled WGS sequence"/>
</dbReference>
<proteinExistence type="predicted"/>
<keyword evidence="2" id="KW-1185">Reference proteome</keyword>
<sequence length="59" mass="6700">MKFALLPLILTCIFLDSCDTSYKETVVPLYVYKLEAGFYLEVIASEPLLKATVAMYFVN</sequence>
<evidence type="ECO:0000313" key="2">
    <source>
        <dbReference type="Proteomes" id="UP001356308"/>
    </source>
</evidence>